<evidence type="ECO:0000256" key="9">
    <source>
        <dbReference type="HAMAP-Rule" id="MF_00323"/>
    </source>
</evidence>
<feature type="binding site" evidence="9">
    <location>
        <position position="282"/>
    </location>
    <ligand>
        <name>Fe(2+)</name>
        <dbReference type="ChEBI" id="CHEBI:29033"/>
    </ligand>
</feature>
<evidence type="ECO:0000256" key="5">
    <source>
        <dbReference type="ARBA" id="ARBA00023133"/>
    </source>
</evidence>
<accession>A0A084ECW8</accession>
<comment type="subcellular location">
    <subcellularLocation>
        <location evidence="9 10">Cytoplasm</location>
    </subcellularLocation>
</comment>
<comment type="similarity">
    <text evidence="1 9 10">Belongs to the ferrochelatase family.</text>
</comment>
<dbReference type="InterPro" id="IPR019772">
    <property type="entry name" value="Ferrochelatase_AS"/>
</dbReference>
<dbReference type="RefSeq" id="WP_037522062.1">
    <property type="nucleotide sequence ID" value="NZ_JGVR01000037.1"/>
</dbReference>
<dbReference type="Gene3D" id="3.40.50.1400">
    <property type="match status" value="2"/>
</dbReference>
<comment type="pathway">
    <text evidence="9 10">Porphyrin-containing compound metabolism; protoheme biosynthesis; protoheme from protoporphyrin-IX: step 1/1.</text>
</comment>
<gene>
    <name evidence="9 11" type="primary">hemH</name>
    <name evidence="11" type="ORF">CP98_04357</name>
</gene>
<protein>
    <recommendedName>
        <fullName evidence="9 10">Ferrochelatase</fullName>
        <ecNumber evidence="9 10">4.98.1.1</ecNumber>
    </recommendedName>
    <alternativeName>
        <fullName evidence="9">Heme synthase</fullName>
    </alternativeName>
    <alternativeName>
        <fullName evidence="9">Protoheme ferro-lyase</fullName>
    </alternativeName>
</protein>
<dbReference type="PANTHER" id="PTHR11108">
    <property type="entry name" value="FERROCHELATASE"/>
    <property type="match status" value="1"/>
</dbReference>
<evidence type="ECO:0000256" key="7">
    <source>
        <dbReference type="ARBA" id="ARBA00023244"/>
    </source>
</evidence>
<dbReference type="FunFam" id="3.40.50.1400:FF:000002">
    <property type="entry name" value="Ferrochelatase"/>
    <property type="match status" value="1"/>
</dbReference>
<dbReference type="EC" id="4.98.1.1" evidence="9 10"/>
<dbReference type="STRING" id="13690.AX777_00400"/>
<dbReference type="UniPathway" id="UPA00252">
    <property type="reaction ID" value="UER00325"/>
</dbReference>
<dbReference type="PANTHER" id="PTHR11108:SF1">
    <property type="entry name" value="FERROCHELATASE, MITOCHONDRIAL"/>
    <property type="match status" value="1"/>
</dbReference>
<evidence type="ECO:0000256" key="10">
    <source>
        <dbReference type="RuleBase" id="RU000607"/>
    </source>
</evidence>
<dbReference type="CDD" id="cd03411">
    <property type="entry name" value="Ferrochelatase_N"/>
    <property type="match status" value="1"/>
</dbReference>
<evidence type="ECO:0000313" key="11">
    <source>
        <dbReference type="EMBL" id="KEZ15810.1"/>
    </source>
</evidence>
<dbReference type="GO" id="GO:0046872">
    <property type="term" value="F:metal ion binding"/>
    <property type="evidence" value="ECO:0007669"/>
    <property type="project" value="UniProtKB-KW"/>
</dbReference>
<comment type="caution">
    <text evidence="11">The sequence shown here is derived from an EMBL/GenBank/DDBJ whole genome shotgun (WGS) entry which is preliminary data.</text>
</comment>
<dbReference type="Pfam" id="PF00762">
    <property type="entry name" value="Ferrochelatase"/>
    <property type="match status" value="1"/>
</dbReference>
<evidence type="ECO:0000256" key="6">
    <source>
        <dbReference type="ARBA" id="ARBA00023239"/>
    </source>
</evidence>
<dbReference type="InterPro" id="IPR033659">
    <property type="entry name" value="Ferrochelatase_N"/>
</dbReference>
<dbReference type="PATRIC" id="fig|13690.10.peg.4483"/>
<dbReference type="InterPro" id="IPR001015">
    <property type="entry name" value="Ferrochelatase"/>
</dbReference>
<proteinExistence type="inferred from homology"/>
<feature type="binding site" evidence="9">
    <location>
        <position position="204"/>
    </location>
    <ligand>
        <name>Fe(2+)</name>
        <dbReference type="ChEBI" id="CHEBI:29033"/>
    </ligand>
</feature>
<dbReference type="GO" id="GO:0006783">
    <property type="term" value="P:heme biosynthetic process"/>
    <property type="evidence" value="ECO:0007669"/>
    <property type="project" value="UniProtKB-UniRule"/>
</dbReference>
<keyword evidence="7 9" id="KW-0627">Porphyrin biosynthesis</keyword>
<organism evidence="11 12">
    <name type="scientific">Sphingobium yanoikuyae</name>
    <name type="common">Sphingomonas yanoikuyae</name>
    <dbReference type="NCBI Taxonomy" id="13690"/>
    <lineage>
        <taxon>Bacteria</taxon>
        <taxon>Pseudomonadati</taxon>
        <taxon>Pseudomonadota</taxon>
        <taxon>Alphaproteobacteria</taxon>
        <taxon>Sphingomonadales</taxon>
        <taxon>Sphingomonadaceae</taxon>
        <taxon>Sphingobium</taxon>
    </lineage>
</organism>
<comment type="function">
    <text evidence="9 10">Catalyzes the ferrous insertion into protoporphyrin IX.</text>
</comment>
<reference evidence="11 12" key="1">
    <citation type="submission" date="2014-03" db="EMBL/GenBank/DDBJ databases">
        <title>Genome sequence of Sphingobium yanoikuyae B1.</title>
        <authorList>
            <person name="Gan H.M."/>
            <person name="Gan H.Y."/>
            <person name="Savka M.A."/>
        </authorList>
    </citation>
    <scope>NUCLEOTIDE SEQUENCE [LARGE SCALE GENOMIC DNA]</scope>
    <source>
        <strain evidence="11 12">B1</strain>
    </source>
</reference>
<dbReference type="SUPFAM" id="SSF53800">
    <property type="entry name" value="Chelatase"/>
    <property type="match status" value="1"/>
</dbReference>
<evidence type="ECO:0000256" key="1">
    <source>
        <dbReference type="ARBA" id="ARBA00007718"/>
    </source>
</evidence>
<evidence type="ECO:0000256" key="8">
    <source>
        <dbReference type="ARBA" id="ARBA00024536"/>
    </source>
</evidence>
<dbReference type="InterPro" id="IPR033644">
    <property type="entry name" value="Ferrochelatase_C"/>
</dbReference>
<dbReference type="EMBL" id="JGVR01000037">
    <property type="protein sequence ID" value="KEZ15810.1"/>
    <property type="molecule type" value="Genomic_DNA"/>
</dbReference>
<dbReference type="HAMAP" id="MF_00323">
    <property type="entry name" value="Ferrochelatase"/>
    <property type="match status" value="1"/>
</dbReference>
<evidence type="ECO:0000256" key="3">
    <source>
        <dbReference type="ARBA" id="ARBA00022723"/>
    </source>
</evidence>
<dbReference type="AlphaFoldDB" id="A0A084ECW8"/>
<keyword evidence="3 9" id="KW-0479">Metal-binding</keyword>
<keyword evidence="5 9" id="KW-0350">Heme biosynthesis</keyword>
<evidence type="ECO:0000256" key="4">
    <source>
        <dbReference type="ARBA" id="ARBA00023004"/>
    </source>
</evidence>
<dbReference type="GO" id="GO:0005737">
    <property type="term" value="C:cytoplasm"/>
    <property type="evidence" value="ECO:0007669"/>
    <property type="project" value="UniProtKB-SubCell"/>
</dbReference>
<comment type="catalytic activity">
    <reaction evidence="9 10">
        <text>heme b + 2 H(+) = protoporphyrin IX + Fe(2+)</text>
        <dbReference type="Rhea" id="RHEA:22584"/>
        <dbReference type="ChEBI" id="CHEBI:15378"/>
        <dbReference type="ChEBI" id="CHEBI:29033"/>
        <dbReference type="ChEBI" id="CHEBI:57306"/>
        <dbReference type="ChEBI" id="CHEBI:60344"/>
        <dbReference type="EC" id="4.98.1.1"/>
    </reaction>
</comment>
<keyword evidence="6 9" id="KW-0456">Lyase</keyword>
<evidence type="ECO:0000313" key="12">
    <source>
        <dbReference type="Proteomes" id="UP000028534"/>
    </source>
</evidence>
<dbReference type="Proteomes" id="UP000028534">
    <property type="component" value="Unassembled WGS sequence"/>
</dbReference>
<dbReference type="eggNOG" id="COG0276">
    <property type="taxonomic scope" value="Bacteria"/>
</dbReference>
<keyword evidence="2 9" id="KW-0963">Cytoplasm</keyword>
<sequence>MPDSEVDTRTPSRVGVLLINLGTPDAPDAKSVRRYLAEFLSDPRVVEIPQIIWQPILRGAVLTTRPKKSAHAYQQVWMPGGSPLAVYTRETAEALQQAMGPDLIVDWAMRYGNPSIASRLQAMMAQGCDRILLAPLYPQYSGATTATALDKAFAALADMRLQPAIRTLPPYYADPDYIAALKASIDGHLTQFDFRPDALLASFHGMPERTLKLGDPYYHQSVETVRLLDAAMDLPVHMSFQSRFGRAKWLEPETEATLTRLVKEGVRNIAVVTPGFSADCLETLEEIGLRAKEVFLAEGGEKFAFLPCLNASPEAITLYQRLVGRELSGWVDQRV</sequence>
<dbReference type="NCBIfam" id="TIGR00109">
    <property type="entry name" value="hemH"/>
    <property type="match status" value="1"/>
</dbReference>
<dbReference type="CDD" id="cd00419">
    <property type="entry name" value="Ferrochelatase_C"/>
    <property type="match status" value="1"/>
</dbReference>
<comment type="catalytic activity">
    <reaction evidence="8">
        <text>Fe-coproporphyrin III + 2 H(+) = coproporphyrin III + Fe(2+)</text>
        <dbReference type="Rhea" id="RHEA:49572"/>
        <dbReference type="ChEBI" id="CHEBI:15378"/>
        <dbReference type="ChEBI" id="CHEBI:29033"/>
        <dbReference type="ChEBI" id="CHEBI:68438"/>
        <dbReference type="ChEBI" id="CHEBI:131725"/>
        <dbReference type="EC" id="4.99.1.9"/>
    </reaction>
    <physiologicalReaction direction="right-to-left" evidence="8">
        <dbReference type="Rhea" id="RHEA:49574"/>
    </physiologicalReaction>
</comment>
<name>A0A084ECW8_SPHYA</name>
<keyword evidence="4 9" id="KW-0408">Iron</keyword>
<dbReference type="GO" id="GO:0004325">
    <property type="term" value="F:ferrochelatase activity"/>
    <property type="evidence" value="ECO:0007669"/>
    <property type="project" value="UniProtKB-UniRule"/>
</dbReference>
<evidence type="ECO:0000256" key="2">
    <source>
        <dbReference type="ARBA" id="ARBA00022490"/>
    </source>
</evidence>
<dbReference type="PROSITE" id="PS00534">
    <property type="entry name" value="FERROCHELATASE"/>
    <property type="match status" value="1"/>
</dbReference>